<keyword evidence="1" id="KW-0175">Coiled coil</keyword>
<reference evidence="3" key="1">
    <citation type="submission" date="2025-08" db="UniProtKB">
        <authorList>
            <consortium name="RefSeq"/>
        </authorList>
    </citation>
    <scope>IDENTIFICATION</scope>
    <source>
        <tissue evidence="3">Total insect</tissue>
    </source>
</reference>
<organism evidence="3">
    <name type="scientific">Thrips palmi</name>
    <name type="common">Melon thrips</name>
    <dbReference type="NCBI Taxonomy" id="161013"/>
    <lineage>
        <taxon>Eukaryota</taxon>
        <taxon>Metazoa</taxon>
        <taxon>Ecdysozoa</taxon>
        <taxon>Arthropoda</taxon>
        <taxon>Hexapoda</taxon>
        <taxon>Insecta</taxon>
        <taxon>Pterygota</taxon>
        <taxon>Neoptera</taxon>
        <taxon>Paraneoptera</taxon>
        <taxon>Thysanoptera</taxon>
        <taxon>Terebrantia</taxon>
        <taxon>Thripoidea</taxon>
        <taxon>Thripidae</taxon>
        <taxon>Thrips</taxon>
    </lineage>
</organism>
<dbReference type="GeneID" id="117647181"/>
<feature type="coiled-coil region" evidence="1">
    <location>
        <begin position="113"/>
        <end position="140"/>
    </location>
</feature>
<gene>
    <name evidence="3" type="primary">LOC117647181</name>
</gene>
<sequence>MLGQQGQSLEDIFSIFWNVHDSSIEILWSVPDPRSRPFVSPSIGINLEKKFKAFRTKTSHWLWLWCRDCSMEAVESCADDAHSLCSLRTLRAEQAAPKFLQLRDAKDFANGVLKALRESKDILQNQIDEWEAKLEVMAKGECELQAAVDKCEDPATVPLEGLQHVEEVARMLTARWCEIQLVMKNDATEWRWPISSAEVRLLTMIVLQLRQNGNAFEVHLPDSGPLQEVSSRATAVSPGFHVRQSAAVPDSVNQVLLDW</sequence>
<evidence type="ECO:0000313" key="2">
    <source>
        <dbReference type="Proteomes" id="UP000515158"/>
    </source>
</evidence>
<dbReference type="AlphaFoldDB" id="A0A6P8Z3Q4"/>
<proteinExistence type="predicted"/>
<dbReference type="Proteomes" id="UP000515158">
    <property type="component" value="Unplaced"/>
</dbReference>
<protein>
    <submittedName>
        <fullName evidence="3">Uncharacterized protein LOC117647181 isoform X1</fullName>
    </submittedName>
</protein>
<name>A0A6P8Z3Q4_THRPL</name>
<dbReference type="InParanoid" id="A0A6P8Z3Q4"/>
<dbReference type="RefSeq" id="XP_034244690.1">
    <property type="nucleotide sequence ID" value="XM_034388799.1"/>
</dbReference>
<evidence type="ECO:0000256" key="1">
    <source>
        <dbReference type="SAM" id="Coils"/>
    </source>
</evidence>
<keyword evidence="2" id="KW-1185">Reference proteome</keyword>
<accession>A0A6P8Z3Q4</accession>
<dbReference type="KEGG" id="tpal:117647181"/>
<evidence type="ECO:0000313" key="3">
    <source>
        <dbReference type="RefSeq" id="XP_034244690.1"/>
    </source>
</evidence>